<evidence type="ECO:0008006" key="3">
    <source>
        <dbReference type="Google" id="ProtNLM"/>
    </source>
</evidence>
<organism evidence="1 2">
    <name type="scientific">Nesterenkonia cremea</name>
    <dbReference type="NCBI Taxonomy" id="1882340"/>
    <lineage>
        <taxon>Bacteria</taxon>
        <taxon>Bacillati</taxon>
        <taxon>Actinomycetota</taxon>
        <taxon>Actinomycetes</taxon>
        <taxon>Micrococcales</taxon>
        <taxon>Micrococcaceae</taxon>
        <taxon>Nesterenkonia</taxon>
    </lineage>
</organism>
<dbReference type="EMBL" id="BMIS01000004">
    <property type="protein sequence ID" value="GGE66884.1"/>
    <property type="molecule type" value="Genomic_DNA"/>
</dbReference>
<reference evidence="1" key="1">
    <citation type="journal article" date="2014" name="Int. J. Syst. Evol. Microbiol.">
        <title>Complete genome sequence of Corynebacterium casei LMG S-19264T (=DSM 44701T), isolated from a smear-ripened cheese.</title>
        <authorList>
            <consortium name="US DOE Joint Genome Institute (JGI-PGF)"/>
            <person name="Walter F."/>
            <person name="Albersmeier A."/>
            <person name="Kalinowski J."/>
            <person name="Ruckert C."/>
        </authorList>
    </citation>
    <scope>NUCLEOTIDE SEQUENCE</scope>
    <source>
        <strain evidence="1">CGMCC 1.15388</strain>
    </source>
</reference>
<dbReference type="Proteomes" id="UP000633136">
    <property type="component" value="Unassembled WGS sequence"/>
</dbReference>
<proteinExistence type="predicted"/>
<evidence type="ECO:0000313" key="2">
    <source>
        <dbReference type="Proteomes" id="UP000633136"/>
    </source>
</evidence>
<dbReference type="Gene3D" id="1.10.150.20">
    <property type="entry name" value="5' to 3' exonuclease, C-terminal subdomain"/>
    <property type="match status" value="1"/>
</dbReference>
<comment type="caution">
    <text evidence="1">The sequence shown here is derived from an EMBL/GenBank/DDBJ whole genome shotgun (WGS) entry which is preliminary data.</text>
</comment>
<dbReference type="AlphaFoldDB" id="A0A917APY8"/>
<dbReference type="SUPFAM" id="SSF47789">
    <property type="entry name" value="C-terminal domain of RNA polymerase alpha subunit"/>
    <property type="match status" value="1"/>
</dbReference>
<protein>
    <recommendedName>
        <fullName evidence="3">DNA-binding protein</fullName>
    </recommendedName>
</protein>
<evidence type="ECO:0000313" key="1">
    <source>
        <dbReference type="EMBL" id="GGE66884.1"/>
    </source>
</evidence>
<keyword evidence="2" id="KW-1185">Reference proteome</keyword>
<name>A0A917APY8_9MICC</name>
<sequence>MEAPEEHPGIDLPRAIGRPATGGLLEAEIEALQKVSGHSEKELLALHGVGPKAIRILRDALDEQGLRFRTSGRW</sequence>
<reference evidence="1" key="2">
    <citation type="submission" date="2020-09" db="EMBL/GenBank/DDBJ databases">
        <authorList>
            <person name="Sun Q."/>
            <person name="Zhou Y."/>
        </authorList>
    </citation>
    <scope>NUCLEOTIDE SEQUENCE</scope>
    <source>
        <strain evidence="1">CGMCC 1.15388</strain>
    </source>
</reference>
<accession>A0A917APY8</accession>
<gene>
    <name evidence="1" type="ORF">GCM10011401_12730</name>
</gene>
<dbReference type="RefSeq" id="WP_188683833.1">
    <property type="nucleotide sequence ID" value="NZ_BMIS01000004.1"/>
</dbReference>